<feature type="domain" description="Dienelactone hydrolase" evidence="2">
    <location>
        <begin position="42"/>
        <end position="109"/>
    </location>
</feature>
<dbReference type="GO" id="GO:0016787">
    <property type="term" value="F:hydrolase activity"/>
    <property type="evidence" value="ECO:0007669"/>
    <property type="project" value="UniProtKB-KW"/>
</dbReference>
<dbReference type="PANTHER" id="PTHR46623">
    <property type="entry name" value="CARBOXYMETHYLENEBUTENOLIDASE-RELATED"/>
    <property type="match status" value="1"/>
</dbReference>
<protein>
    <submittedName>
        <fullName evidence="3">Dienelactone hydrolase family protein</fullName>
    </submittedName>
</protein>
<dbReference type="InterPro" id="IPR029058">
    <property type="entry name" value="AB_hydrolase_fold"/>
</dbReference>
<dbReference type="Proteomes" id="UP000715441">
    <property type="component" value="Unassembled WGS sequence"/>
</dbReference>
<name>A0ABX1J6J8_9PSEU</name>
<dbReference type="InterPro" id="IPR002925">
    <property type="entry name" value="Dienelactn_hydro"/>
</dbReference>
<keyword evidence="3" id="KW-0378">Hydrolase</keyword>
<reference evidence="3 4" key="1">
    <citation type="submission" date="2020-04" db="EMBL/GenBank/DDBJ databases">
        <title>Novel species.</title>
        <authorList>
            <person name="Teo W.F.A."/>
            <person name="Lipun K."/>
            <person name="Srisuk N."/>
            <person name="Duangmal K."/>
        </authorList>
    </citation>
    <scope>NUCLEOTIDE SEQUENCE [LARGE SCALE GENOMIC DNA]</scope>
    <source>
        <strain evidence="3 4">K13G38</strain>
    </source>
</reference>
<dbReference type="PANTHER" id="PTHR46623:SF6">
    <property type="entry name" value="ALPHA_BETA-HYDROLASES SUPERFAMILY PROTEIN"/>
    <property type="match status" value="1"/>
</dbReference>
<dbReference type="InterPro" id="IPR051049">
    <property type="entry name" value="Dienelactone_hydrolase-like"/>
</dbReference>
<dbReference type="Pfam" id="PF01738">
    <property type="entry name" value="DLH"/>
    <property type="match status" value="1"/>
</dbReference>
<feature type="non-terminal residue" evidence="3">
    <location>
        <position position="1"/>
    </location>
</feature>
<evidence type="ECO:0000313" key="4">
    <source>
        <dbReference type="Proteomes" id="UP000715441"/>
    </source>
</evidence>
<feature type="compositionally biased region" description="Basic residues" evidence="1">
    <location>
        <begin position="8"/>
        <end position="29"/>
    </location>
</feature>
<dbReference type="Gene3D" id="3.40.50.1820">
    <property type="entry name" value="alpha/beta hydrolase"/>
    <property type="match status" value="1"/>
</dbReference>
<gene>
    <name evidence="3" type="ORF">HFP15_21400</name>
</gene>
<sequence>LQPAQTLARHRHPLRQTRHRLPRGRRTPRRDHLDQHIVRHDLGLFGVDDQYPSTEEVRQLSAELERHGKPHEFHTYEGAGHAFFAVDRPSYRPEAANEGWRRVFDFFGTNLATA</sequence>
<feature type="region of interest" description="Disordered" evidence="1">
    <location>
        <begin position="1"/>
        <end position="31"/>
    </location>
</feature>
<accession>A0ABX1J6J8</accession>
<evidence type="ECO:0000313" key="3">
    <source>
        <dbReference type="EMBL" id="NKQ55443.1"/>
    </source>
</evidence>
<evidence type="ECO:0000259" key="2">
    <source>
        <dbReference type="Pfam" id="PF01738"/>
    </source>
</evidence>
<organism evidence="3 4">
    <name type="scientific">Amycolatopsis acididurans</name>
    <dbReference type="NCBI Taxonomy" id="2724524"/>
    <lineage>
        <taxon>Bacteria</taxon>
        <taxon>Bacillati</taxon>
        <taxon>Actinomycetota</taxon>
        <taxon>Actinomycetes</taxon>
        <taxon>Pseudonocardiales</taxon>
        <taxon>Pseudonocardiaceae</taxon>
        <taxon>Amycolatopsis</taxon>
    </lineage>
</organism>
<keyword evidence="4" id="KW-1185">Reference proteome</keyword>
<proteinExistence type="predicted"/>
<evidence type="ECO:0000256" key="1">
    <source>
        <dbReference type="SAM" id="MobiDB-lite"/>
    </source>
</evidence>
<dbReference type="SUPFAM" id="SSF53474">
    <property type="entry name" value="alpha/beta-Hydrolases"/>
    <property type="match status" value="1"/>
</dbReference>
<dbReference type="EMBL" id="JAAXLS010000014">
    <property type="protein sequence ID" value="NKQ55443.1"/>
    <property type="molecule type" value="Genomic_DNA"/>
</dbReference>
<comment type="caution">
    <text evidence="3">The sequence shown here is derived from an EMBL/GenBank/DDBJ whole genome shotgun (WGS) entry which is preliminary data.</text>
</comment>